<dbReference type="Proteomes" id="UP001485043">
    <property type="component" value="Unassembled WGS sequence"/>
</dbReference>
<accession>A0AAW1TGE9</accession>
<dbReference type="InterPro" id="IPR029044">
    <property type="entry name" value="Nucleotide-diphossugar_trans"/>
</dbReference>
<name>A0AAW1TGE9_9CHLO</name>
<comment type="similarity">
    <text evidence="2">Belongs to the UDPGP type 1 family.</text>
</comment>
<keyword evidence="8" id="KW-1185">Reference proteome</keyword>
<dbReference type="PANTHER" id="PTHR11952:SF2">
    <property type="entry name" value="LD24639P"/>
    <property type="match status" value="1"/>
</dbReference>
<evidence type="ECO:0000256" key="1">
    <source>
        <dbReference type="ARBA" id="ARBA00005208"/>
    </source>
</evidence>
<evidence type="ECO:0000256" key="2">
    <source>
        <dbReference type="ARBA" id="ARBA00010401"/>
    </source>
</evidence>
<keyword evidence="4" id="KW-0808">Transferase</keyword>
<dbReference type="Pfam" id="PF01704">
    <property type="entry name" value="UDPGP"/>
    <property type="match status" value="1"/>
</dbReference>
<dbReference type="Gene3D" id="3.90.550.10">
    <property type="entry name" value="Spore Coat Polysaccharide Biosynthesis Protein SpsA, Chain A"/>
    <property type="match status" value="1"/>
</dbReference>
<dbReference type="InterPro" id="IPR039741">
    <property type="entry name" value="UDP-sugar_pyrophosphorylase"/>
</dbReference>
<comment type="caution">
    <text evidence="7">The sequence shown here is derived from an EMBL/GenBank/DDBJ whole genome shotgun (WGS) entry which is preliminary data.</text>
</comment>
<comment type="catalytic activity">
    <reaction evidence="6">
        <text>N-acetyl-alpha-D-glucosamine 1-phosphate + UTP + H(+) = UDP-N-acetyl-alpha-D-glucosamine + diphosphate</text>
        <dbReference type="Rhea" id="RHEA:13509"/>
        <dbReference type="ChEBI" id="CHEBI:15378"/>
        <dbReference type="ChEBI" id="CHEBI:33019"/>
        <dbReference type="ChEBI" id="CHEBI:46398"/>
        <dbReference type="ChEBI" id="CHEBI:57705"/>
        <dbReference type="ChEBI" id="CHEBI:57776"/>
        <dbReference type="EC" id="2.7.7.23"/>
    </reaction>
</comment>
<dbReference type="EMBL" id="JALJOV010000005">
    <property type="protein sequence ID" value="KAK9868961.1"/>
    <property type="molecule type" value="Genomic_DNA"/>
</dbReference>
<dbReference type="PANTHER" id="PTHR11952">
    <property type="entry name" value="UDP- GLUCOSE PYROPHOSPHORYLASE"/>
    <property type="match status" value="1"/>
</dbReference>
<evidence type="ECO:0000256" key="4">
    <source>
        <dbReference type="ARBA" id="ARBA00022679"/>
    </source>
</evidence>
<protein>
    <recommendedName>
        <fullName evidence="3">UDP-N-acetylglucosamine diphosphorylase</fullName>
        <ecNumber evidence="3">2.7.7.23</ecNumber>
    </recommendedName>
</protein>
<sequence length="287" mass="31501">MIQLKDIDYSALKASFDRCKASEGGQSHEELQPLQSVTRLQDMEGTDVEEWRELGLKLVAEGKVGVLLLAGGQGTRLGSSQPKGCYDIGLPSGKSLFQLQAERILQLQHLAAASAGHADDIRKPVRWYIMTSRSTHEATTRFFAEHQYFGLQASQLFFFQQGELPALTEEGQIILASPTQLAMSPNGNGGVYEALHKSGALENMRQHSVEAVDCYSVDNALVRPGSPSFVGHCWHRNTDCGARVVAKAYPEERVGVFAQRDGRIEVVEYSELDPHEAAATDPSTEQL</sequence>
<dbReference type="EC" id="2.7.7.23" evidence="3"/>
<comment type="pathway">
    <text evidence="1">Nucleotide-sugar biosynthesis; UDP-N-acetyl-alpha-D-glucosamine biosynthesis; UDP-N-acetyl-alpha-D-glucosamine from N-acetyl-alpha-D-glucosamine 1-phosphate: step 1/1.</text>
</comment>
<dbReference type="GO" id="GO:0006048">
    <property type="term" value="P:UDP-N-acetylglucosamine biosynthetic process"/>
    <property type="evidence" value="ECO:0007669"/>
    <property type="project" value="TreeGrafter"/>
</dbReference>
<evidence type="ECO:0000256" key="3">
    <source>
        <dbReference type="ARBA" id="ARBA00012457"/>
    </source>
</evidence>
<reference evidence="7 8" key="1">
    <citation type="journal article" date="2024" name="Nat. Commun.">
        <title>Phylogenomics reveals the evolutionary origins of lichenization in chlorophyte algae.</title>
        <authorList>
            <person name="Puginier C."/>
            <person name="Libourel C."/>
            <person name="Otte J."/>
            <person name="Skaloud P."/>
            <person name="Haon M."/>
            <person name="Grisel S."/>
            <person name="Petersen M."/>
            <person name="Berrin J.G."/>
            <person name="Delaux P.M."/>
            <person name="Dal Grande F."/>
            <person name="Keller J."/>
        </authorList>
    </citation>
    <scope>NUCLEOTIDE SEQUENCE [LARGE SCALE GENOMIC DNA]</scope>
    <source>
        <strain evidence="7 8">SAG 2523</strain>
    </source>
</reference>
<organism evidence="7 8">
    <name type="scientific">Apatococcus fuscideae</name>
    <dbReference type="NCBI Taxonomy" id="2026836"/>
    <lineage>
        <taxon>Eukaryota</taxon>
        <taxon>Viridiplantae</taxon>
        <taxon>Chlorophyta</taxon>
        <taxon>core chlorophytes</taxon>
        <taxon>Trebouxiophyceae</taxon>
        <taxon>Chlorellales</taxon>
        <taxon>Chlorellaceae</taxon>
        <taxon>Apatococcus</taxon>
    </lineage>
</organism>
<evidence type="ECO:0000313" key="7">
    <source>
        <dbReference type="EMBL" id="KAK9868961.1"/>
    </source>
</evidence>
<gene>
    <name evidence="7" type="ORF">WJX84_011636</name>
</gene>
<feature type="non-terminal residue" evidence="7">
    <location>
        <position position="287"/>
    </location>
</feature>
<dbReference type="SUPFAM" id="SSF53448">
    <property type="entry name" value="Nucleotide-diphospho-sugar transferases"/>
    <property type="match status" value="1"/>
</dbReference>
<dbReference type="GO" id="GO:0003977">
    <property type="term" value="F:UDP-N-acetylglucosamine diphosphorylase activity"/>
    <property type="evidence" value="ECO:0007669"/>
    <property type="project" value="UniProtKB-EC"/>
</dbReference>
<proteinExistence type="inferred from homology"/>
<keyword evidence="5" id="KW-0548">Nucleotidyltransferase</keyword>
<evidence type="ECO:0000256" key="5">
    <source>
        <dbReference type="ARBA" id="ARBA00022695"/>
    </source>
</evidence>
<evidence type="ECO:0000256" key="6">
    <source>
        <dbReference type="ARBA" id="ARBA00048493"/>
    </source>
</evidence>
<dbReference type="AlphaFoldDB" id="A0AAW1TGE9"/>
<evidence type="ECO:0000313" key="8">
    <source>
        <dbReference type="Proteomes" id="UP001485043"/>
    </source>
</evidence>
<dbReference type="InterPro" id="IPR002618">
    <property type="entry name" value="UDPGP_fam"/>
</dbReference>